<protein>
    <recommendedName>
        <fullName evidence="3">RNA-directed RNA polymerase</fullName>
    </recommendedName>
</protein>
<proteinExistence type="predicted"/>
<evidence type="ECO:0000313" key="1">
    <source>
        <dbReference type="EMBL" id="CAK0876817.1"/>
    </source>
</evidence>
<keyword evidence="2" id="KW-1185">Reference proteome</keyword>
<sequence length="888" mass="98211">MPSRLDLFGTFTAEPRPFVFKRHGSKSKSHQAAVQLLLAGKAEPVAPSVGAFQAVLAHFQEGGARSSAGVQDVGKRKKVRAMGPCLAEAARMSQREFIAGSRGSTIMQDSRKHKLLMRFKAANDDLDVREGVLGHAQLKQGVGADDLTKASMRITTNFCTPLLVAPRNRARAKVDQALLKAVLHKVEHYAADAAPDEQLAGNLLRGRPYRAPSVKEMWSPLPHLRIVSRVFQSWFSSNVARVQEHFTVNLRIKDMSMCACHFDSHSKPTGRGVLFHEPCLLTVMQIAQVRKGSSEGDIAADFLDYVDEEKLLQMGMIADAGDEALAHTRICDSPDLDEAELPSHNAFFLQRIAVLFVESHCYDLGYTKFVHDASVKMPVAIFARGHPRAIGGPGSATPEIKERCRNRMVARRRLAQATVRAEWQDFEVAAAFDALNLQTVGRHTLETKTASKARCEMIANTLGLDLPALLNGYSSVLPVALQKKASPGLADVEAWKMAMSHSKAARKETTQISTLRAALVQYAARVGSSSRVERSFKQFQWAAEQRRSSWSDAVENDEIQIARWEKCMDRSTIAEVARGVWHLCKHGNPRTPGPWGRIDKGAPQNNIKRKAAELMDSKKARVERRRQGVEDMMAQAGEVARSRAVANVRRESARGGGWTVSHSRQETTLKDKRMEYFVDGIMDGATSLKDLSEEMCHVVLQEVGRRRKASLSRSAKWRRNGDAFAGPKRSLEGLRLFVEKNVDVCEVDLVRSTRKDNMARTTDRSQADIYVAGMPAAVSQRAGWARAMRGGAVSTLELVMSHAEQGAAIACECAAKKRRRAFAADSFIEAHPVVYDVIRTCPTMQGNAWTWLKSANDARDRSPTLKQAGRGAELLALVSPREKRDLPE</sequence>
<dbReference type="EMBL" id="CAUYUJ010017668">
    <property type="protein sequence ID" value="CAK0876817.1"/>
    <property type="molecule type" value="Genomic_DNA"/>
</dbReference>
<gene>
    <name evidence="1" type="ORF">PCOR1329_LOCUS61034</name>
</gene>
<dbReference type="Proteomes" id="UP001189429">
    <property type="component" value="Unassembled WGS sequence"/>
</dbReference>
<organism evidence="1 2">
    <name type="scientific">Prorocentrum cordatum</name>
    <dbReference type="NCBI Taxonomy" id="2364126"/>
    <lineage>
        <taxon>Eukaryota</taxon>
        <taxon>Sar</taxon>
        <taxon>Alveolata</taxon>
        <taxon>Dinophyceae</taxon>
        <taxon>Prorocentrales</taxon>
        <taxon>Prorocentraceae</taxon>
        <taxon>Prorocentrum</taxon>
    </lineage>
</organism>
<feature type="non-terminal residue" evidence="1">
    <location>
        <position position="888"/>
    </location>
</feature>
<comment type="caution">
    <text evidence="1">The sequence shown here is derived from an EMBL/GenBank/DDBJ whole genome shotgun (WGS) entry which is preliminary data.</text>
</comment>
<reference evidence="1" key="1">
    <citation type="submission" date="2023-10" db="EMBL/GenBank/DDBJ databases">
        <authorList>
            <person name="Chen Y."/>
            <person name="Shah S."/>
            <person name="Dougan E. K."/>
            <person name="Thang M."/>
            <person name="Chan C."/>
        </authorList>
    </citation>
    <scope>NUCLEOTIDE SEQUENCE [LARGE SCALE GENOMIC DNA]</scope>
</reference>
<name>A0ABN9VTI4_9DINO</name>
<accession>A0ABN9VTI4</accession>
<evidence type="ECO:0000313" key="2">
    <source>
        <dbReference type="Proteomes" id="UP001189429"/>
    </source>
</evidence>
<evidence type="ECO:0008006" key="3">
    <source>
        <dbReference type="Google" id="ProtNLM"/>
    </source>
</evidence>